<dbReference type="PROSITE" id="PS50206">
    <property type="entry name" value="RHODANESE_3"/>
    <property type="match status" value="1"/>
</dbReference>
<evidence type="ECO:0000256" key="1">
    <source>
        <dbReference type="ARBA" id="ARBA00011065"/>
    </source>
</evidence>
<sequence length="679" mass="77306">MWSENSKHCESNCQCSGLITENFRINSGNSATKRKQDEALTTNFKIKMSPHSLKFNSPTHSPIASASKRRVLGELQNSPLFRPKVSPVIERLMTTPVMERVSPMKDRTSPVMDRNACSPLTSRVVKRSSTKISRIFEERTRFKMDKENIGLMSETFVKLDVEEETRDCTFTESFQSTKTSWSSTKLDFTDAIPSKSYEMEKEIKEDIFVPEKDADLDSDFQTLHDLEEEFDSDNFDQCTKYEIISTDSPNIISRGRTTTSRKINSRNFTFGAPLVDSEQSTSFNRPNATATRMLNFEDESFEFTSPAVKHSATGSLSVKKSLKFTETPTKNPLRHEPSDSSIGSMSSVSSPASSRLRIFTSESTTSMESGFISELEEPFLDIEEASNSPKMANFSDLLSGQIKDSILTEKDFQRRPLQRSLSLNPESKARVSLYSILENPEKRSQKRLENTDVENVVNKRRRTNANIERVQRPVLQRAFSENNASIMSALARSVVEPDLIGDFSVPFALPLTSGDHSDLKSISCDTLAALLRGDFDDCISEYQVIDCRYPYEFEGGHILGAVNLYTPAQILTLVNKPLQPRDTNSKRSILVFHCEFSLERGPKLSRFLRSSDRAKNMEHYPSLHYPEVYLLHEGYRSFYRRHPRLCTPEGYTAMLDPRHKQLLRQHRSTPANTRLHRLL</sequence>
<comment type="similarity">
    <text evidence="1">Belongs to the MPI phosphatase family.</text>
</comment>
<feature type="compositionally biased region" description="Low complexity" evidence="8">
    <location>
        <begin position="339"/>
        <end position="349"/>
    </location>
</feature>
<keyword evidence="4" id="KW-0378">Hydrolase</keyword>
<organism evidence="10 11">
    <name type="scientific">Galleria mellonella</name>
    <name type="common">Greater wax moth</name>
    <dbReference type="NCBI Taxonomy" id="7137"/>
    <lineage>
        <taxon>Eukaryota</taxon>
        <taxon>Metazoa</taxon>
        <taxon>Ecdysozoa</taxon>
        <taxon>Arthropoda</taxon>
        <taxon>Hexapoda</taxon>
        <taxon>Insecta</taxon>
        <taxon>Pterygota</taxon>
        <taxon>Neoptera</taxon>
        <taxon>Endopterygota</taxon>
        <taxon>Lepidoptera</taxon>
        <taxon>Glossata</taxon>
        <taxon>Ditrysia</taxon>
        <taxon>Pyraloidea</taxon>
        <taxon>Pyralidae</taxon>
        <taxon>Galleriinae</taxon>
        <taxon>Galleria</taxon>
    </lineage>
</organism>
<dbReference type="CDD" id="cd01530">
    <property type="entry name" value="Cdc25"/>
    <property type="match status" value="1"/>
</dbReference>
<evidence type="ECO:0000256" key="7">
    <source>
        <dbReference type="ARBA" id="ARBA00051722"/>
    </source>
</evidence>
<keyword evidence="6" id="KW-0131">Cell cycle</keyword>
<comment type="catalytic activity">
    <reaction evidence="7">
        <text>O-phospho-L-tyrosyl-[protein] + H2O = L-tyrosyl-[protein] + phosphate</text>
        <dbReference type="Rhea" id="RHEA:10684"/>
        <dbReference type="Rhea" id="RHEA-COMP:10136"/>
        <dbReference type="Rhea" id="RHEA-COMP:20101"/>
        <dbReference type="ChEBI" id="CHEBI:15377"/>
        <dbReference type="ChEBI" id="CHEBI:43474"/>
        <dbReference type="ChEBI" id="CHEBI:46858"/>
        <dbReference type="ChEBI" id="CHEBI:61978"/>
        <dbReference type="EC" id="3.1.3.48"/>
    </reaction>
</comment>
<dbReference type="PANTHER" id="PTHR10828:SF17">
    <property type="entry name" value="PROTEIN-TYROSINE-PHOSPHATASE"/>
    <property type="match status" value="1"/>
</dbReference>
<evidence type="ECO:0000256" key="8">
    <source>
        <dbReference type="SAM" id="MobiDB-lite"/>
    </source>
</evidence>
<gene>
    <name evidence="11" type="primary">LOC113519582</name>
</gene>
<evidence type="ECO:0000313" key="10">
    <source>
        <dbReference type="Proteomes" id="UP001652740"/>
    </source>
</evidence>
<dbReference type="Pfam" id="PF00581">
    <property type="entry name" value="Rhodanese"/>
    <property type="match status" value="1"/>
</dbReference>
<dbReference type="InterPro" id="IPR001763">
    <property type="entry name" value="Rhodanese-like_dom"/>
</dbReference>
<keyword evidence="10" id="KW-1185">Reference proteome</keyword>
<proteinExistence type="inferred from homology"/>
<dbReference type="InterPro" id="IPR036873">
    <property type="entry name" value="Rhodanese-like_dom_sf"/>
</dbReference>
<evidence type="ECO:0000256" key="6">
    <source>
        <dbReference type="ARBA" id="ARBA00023306"/>
    </source>
</evidence>
<dbReference type="RefSeq" id="XP_052748350.1">
    <property type="nucleotide sequence ID" value="XM_052892390.1"/>
</dbReference>
<protein>
    <recommendedName>
        <fullName evidence="2">protein-tyrosine-phosphatase</fullName>
        <ecNumber evidence="2">3.1.3.48</ecNumber>
    </recommendedName>
</protein>
<evidence type="ECO:0000256" key="2">
    <source>
        <dbReference type="ARBA" id="ARBA00013064"/>
    </source>
</evidence>
<dbReference type="PANTHER" id="PTHR10828">
    <property type="entry name" value="M-PHASE INDUCER PHOSPHATASE DUAL SPECIFICITY PHOSPHATASE CDC25"/>
    <property type="match status" value="1"/>
</dbReference>
<reference evidence="11" key="1">
    <citation type="submission" date="2025-08" db="UniProtKB">
        <authorList>
            <consortium name="RefSeq"/>
        </authorList>
    </citation>
    <scope>IDENTIFICATION</scope>
    <source>
        <tissue evidence="11">Whole larvae</tissue>
    </source>
</reference>
<keyword evidence="3" id="KW-0132">Cell division</keyword>
<dbReference type="InterPro" id="IPR000751">
    <property type="entry name" value="MPI_Phosphatase"/>
</dbReference>
<evidence type="ECO:0000256" key="3">
    <source>
        <dbReference type="ARBA" id="ARBA00022618"/>
    </source>
</evidence>
<name>A0ABM3MBC1_GALME</name>
<dbReference type="Proteomes" id="UP001652740">
    <property type="component" value="Unplaced"/>
</dbReference>
<dbReference type="Gene3D" id="3.40.250.10">
    <property type="entry name" value="Rhodanese-like domain"/>
    <property type="match status" value="1"/>
</dbReference>
<evidence type="ECO:0000256" key="5">
    <source>
        <dbReference type="ARBA" id="ARBA00022912"/>
    </source>
</evidence>
<feature type="domain" description="Rhodanese" evidence="9">
    <location>
        <begin position="538"/>
        <end position="647"/>
    </location>
</feature>
<dbReference type="GeneID" id="113519582"/>
<evidence type="ECO:0000256" key="4">
    <source>
        <dbReference type="ARBA" id="ARBA00022801"/>
    </source>
</evidence>
<dbReference type="SUPFAM" id="SSF52821">
    <property type="entry name" value="Rhodanese/Cell cycle control phosphatase"/>
    <property type="match status" value="1"/>
</dbReference>
<keyword evidence="5" id="KW-0904">Protein phosphatase</keyword>
<dbReference type="PRINTS" id="PR00716">
    <property type="entry name" value="MPIPHPHTASE"/>
</dbReference>
<accession>A0ABM3MBC1</accession>
<dbReference type="SMART" id="SM00450">
    <property type="entry name" value="RHOD"/>
    <property type="match status" value="1"/>
</dbReference>
<evidence type="ECO:0000259" key="9">
    <source>
        <dbReference type="PROSITE" id="PS50206"/>
    </source>
</evidence>
<feature type="region of interest" description="Disordered" evidence="8">
    <location>
        <begin position="326"/>
        <end position="349"/>
    </location>
</feature>
<dbReference type="EC" id="3.1.3.48" evidence="2"/>
<evidence type="ECO:0000313" key="11">
    <source>
        <dbReference type="RefSeq" id="XP_052748350.1"/>
    </source>
</evidence>